<keyword evidence="2" id="KW-0732">Signal</keyword>
<organism evidence="7 8">
    <name type="scientific">Cyclonatronum proteinivorum</name>
    <dbReference type="NCBI Taxonomy" id="1457365"/>
    <lineage>
        <taxon>Bacteria</taxon>
        <taxon>Pseudomonadati</taxon>
        <taxon>Balneolota</taxon>
        <taxon>Balneolia</taxon>
        <taxon>Balneolales</taxon>
        <taxon>Cyclonatronaceae</taxon>
        <taxon>Cyclonatronum</taxon>
    </lineage>
</organism>
<comment type="subcellular location">
    <subcellularLocation>
        <location evidence="1">Periplasm</location>
    </subcellularLocation>
</comment>
<dbReference type="AlphaFoldDB" id="A0A345UMM1"/>
<evidence type="ECO:0000256" key="2">
    <source>
        <dbReference type="ARBA" id="ARBA00022729"/>
    </source>
</evidence>
<feature type="domain" description="Heparin-sulfate lyase N-terminal" evidence="6">
    <location>
        <begin position="135"/>
        <end position="384"/>
    </location>
</feature>
<dbReference type="InterPro" id="IPR031680">
    <property type="entry name" value="Hepar_II_III_N"/>
</dbReference>
<protein>
    <submittedName>
        <fullName evidence="7">Heparinase II/III-like protein</fullName>
    </submittedName>
</protein>
<dbReference type="Proteomes" id="UP000254808">
    <property type="component" value="Chromosome"/>
</dbReference>
<feature type="domain" description="Heparinase II/III-like C-terminal" evidence="5">
    <location>
        <begin position="518"/>
        <end position="581"/>
    </location>
</feature>
<dbReference type="InterPro" id="IPR008929">
    <property type="entry name" value="Chondroitin_lyas"/>
</dbReference>
<dbReference type="PANTHER" id="PTHR39210:SF1">
    <property type="entry name" value="HEPARIN-SULFATE LYASE"/>
    <property type="match status" value="1"/>
</dbReference>
<keyword evidence="3" id="KW-0574">Periplasm</keyword>
<evidence type="ECO:0000259" key="6">
    <source>
        <dbReference type="Pfam" id="PF16889"/>
    </source>
</evidence>
<evidence type="ECO:0000259" key="5">
    <source>
        <dbReference type="Pfam" id="PF07940"/>
    </source>
</evidence>
<accession>A0A345UMM1</accession>
<sequence length="688" mass="77088">MLLRHIKRAIAHPTDLLRVLMREKHKRIGHLRCSYTVLPGRSAETLLGENPLQNVTLPESTVPKAYTQALIQHQFTILGSGTQQQRYGMPCQGFEDFQYESAADIPSPEMQVNPSNRKRAAYVRQLIADDTYEPIDWQLDFRSGYRWRASQNAKTIPIVSGKGYDIKVPWELARLQHLPAMLLQDAPDKLKSRQEAVHQLLDFIAANPPGFGVNWVSTMDVAIRAANMVLSLWLIEKDGTLLPEPVRKVIACSLVDHGKWVKAFPLLQKGRGNNHLLSDYAGMAFIARALHGYAAAPKWQQWALEGLLTHCGYQFNADGSNFEGSVNYHRLSTEIVVWGLAALSPRMVHTDTRFTGLVSKLARASEILRTLRRPDGCLPSFGETDSGRFFNLNPRLVALDRETTSGVLLKPQMQDFMSDTQWLEAKNDPAETLAVSEALLFGYRQGPAAAIIAALMQSEALLPDQKACYAGFETVSPVEESSAEPLPLYPQQEWKISEDCTGTALSCVKCSGLGLILIRGRDLWLLVRLPMQSPEAMVHQEYDALAFELWAEGELLVPEPGTYVYTPHPSLRKQYKSAAAHGLPPFDVSDDAALWDKGGNIRRRQTGHFRWEQRAEEIRLYLDLPEAPGLTPPLQRCFRFTEGTLQVSGSWETGAKTEAATPARAYGELAKATKWLDFRQLEKLSRAY</sequence>
<dbReference type="SUPFAM" id="SSF48230">
    <property type="entry name" value="Chondroitin AC/alginate lyase"/>
    <property type="match status" value="1"/>
</dbReference>
<keyword evidence="8" id="KW-1185">Reference proteome</keyword>
<proteinExistence type="predicted"/>
<keyword evidence="4" id="KW-0456">Lyase</keyword>
<dbReference type="Pfam" id="PF07940">
    <property type="entry name" value="Hepar_II_III_C"/>
    <property type="match status" value="1"/>
</dbReference>
<evidence type="ECO:0000256" key="3">
    <source>
        <dbReference type="ARBA" id="ARBA00022764"/>
    </source>
</evidence>
<dbReference type="KEGG" id="cprv:CYPRO_2481"/>
<gene>
    <name evidence="7" type="ORF">CYPRO_2481</name>
</gene>
<dbReference type="GO" id="GO:0016829">
    <property type="term" value="F:lyase activity"/>
    <property type="evidence" value="ECO:0007669"/>
    <property type="project" value="UniProtKB-KW"/>
</dbReference>
<evidence type="ECO:0000313" key="7">
    <source>
        <dbReference type="EMBL" id="AXJ01723.1"/>
    </source>
</evidence>
<dbReference type="EMBL" id="CP027806">
    <property type="protein sequence ID" value="AXJ01723.1"/>
    <property type="molecule type" value="Genomic_DNA"/>
</dbReference>
<evidence type="ECO:0000256" key="4">
    <source>
        <dbReference type="ARBA" id="ARBA00023239"/>
    </source>
</evidence>
<dbReference type="Gene3D" id="1.50.10.100">
    <property type="entry name" value="Chondroitin AC/alginate lyase"/>
    <property type="match status" value="1"/>
</dbReference>
<evidence type="ECO:0000256" key="1">
    <source>
        <dbReference type="ARBA" id="ARBA00004418"/>
    </source>
</evidence>
<dbReference type="GO" id="GO:0042597">
    <property type="term" value="C:periplasmic space"/>
    <property type="evidence" value="ECO:0007669"/>
    <property type="project" value="UniProtKB-SubCell"/>
</dbReference>
<evidence type="ECO:0000313" key="8">
    <source>
        <dbReference type="Proteomes" id="UP000254808"/>
    </source>
</evidence>
<dbReference type="PANTHER" id="PTHR39210">
    <property type="entry name" value="HEPARIN-SULFATE LYASE"/>
    <property type="match status" value="1"/>
</dbReference>
<name>A0A345UMM1_9BACT</name>
<dbReference type="Pfam" id="PF16889">
    <property type="entry name" value="Hepar_II_III_N"/>
    <property type="match status" value="1"/>
</dbReference>
<reference evidence="7 8" key="1">
    <citation type="submission" date="2018-03" db="EMBL/GenBank/DDBJ databases">
        <title>Phenotypic and genomic properties of Cyclonatronum proteinivorum gen. nov., sp. nov., a haloalkaliphilic bacteroidete from soda lakes possessing Na+-translocating rhodopsin.</title>
        <authorList>
            <person name="Toshchakov S.V."/>
            <person name="Korzhenkov A."/>
            <person name="Samarov N.I."/>
            <person name="Kublanov I.V."/>
            <person name="Muntyan M.S."/>
            <person name="Sorokin D.Y."/>
        </authorList>
    </citation>
    <scope>NUCLEOTIDE SEQUENCE [LARGE SCALE GENOMIC DNA]</scope>
    <source>
        <strain evidence="7 8">Omega</strain>
    </source>
</reference>
<dbReference type="InterPro" id="IPR012480">
    <property type="entry name" value="Hepar_II_III_C"/>
</dbReference>
<dbReference type="Gene3D" id="2.70.98.70">
    <property type="match status" value="1"/>
</dbReference>